<keyword evidence="2" id="KW-0132">Cell division</keyword>
<dbReference type="CDD" id="cd19953">
    <property type="entry name" value="PDS5"/>
    <property type="match status" value="1"/>
</dbReference>
<dbReference type="GO" id="GO:0006281">
    <property type="term" value="P:DNA repair"/>
    <property type="evidence" value="ECO:0007669"/>
    <property type="project" value="TreeGrafter"/>
</dbReference>
<evidence type="ECO:0000313" key="9">
    <source>
        <dbReference type="Proteomes" id="UP000636479"/>
    </source>
</evidence>
<feature type="compositionally biased region" description="Basic residues" evidence="7">
    <location>
        <begin position="1194"/>
        <end position="1204"/>
    </location>
</feature>
<evidence type="ECO:0008006" key="10">
    <source>
        <dbReference type="Google" id="ProtNLM"/>
    </source>
</evidence>
<keyword evidence="5" id="KW-0131">Cell cycle</keyword>
<feature type="compositionally biased region" description="Acidic residues" evidence="7">
    <location>
        <begin position="1150"/>
        <end position="1162"/>
    </location>
</feature>
<keyword evidence="9" id="KW-1185">Reference proteome</keyword>
<comment type="subcellular location">
    <subcellularLocation>
        <location evidence="1">Nucleus</location>
    </subcellularLocation>
</comment>
<evidence type="ECO:0000256" key="3">
    <source>
        <dbReference type="ARBA" id="ARBA00022776"/>
    </source>
</evidence>
<feature type="region of interest" description="Disordered" evidence="7">
    <location>
        <begin position="1106"/>
        <end position="1216"/>
    </location>
</feature>
<dbReference type="GeneID" id="59352645"/>
<reference evidence="8" key="1">
    <citation type="submission" date="2020-05" db="EMBL/GenBank/DDBJ databases">
        <title>Mycena genomes resolve the evolution of fungal bioluminescence.</title>
        <authorList>
            <person name="Tsai I.J."/>
        </authorList>
    </citation>
    <scope>NUCLEOTIDE SEQUENCE</scope>
    <source>
        <strain evidence="8">171206Taipei</strain>
    </source>
</reference>
<keyword evidence="4" id="KW-0539">Nucleus</keyword>
<dbReference type="GO" id="GO:0051301">
    <property type="term" value="P:cell division"/>
    <property type="evidence" value="ECO:0007669"/>
    <property type="project" value="UniProtKB-KW"/>
</dbReference>
<evidence type="ECO:0000313" key="8">
    <source>
        <dbReference type="EMBL" id="KAF7289956.1"/>
    </source>
</evidence>
<evidence type="ECO:0000256" key="2">
    <source>
        <dbReference type="ARBA" id="ARBA00022618"/>
    </source>
</evidence>
<dbReference type="RefSeq" id="XP_037213685.1">
    <property type="nucleotide sequence ID" value="XM_037370129.1"/>
</dbReference>
<dbReference type="Pfam" id="PF20168">
    <property type="entry name" value="PDS5"/>
    <property type="match status" value="1"/>
</dbReference>
<dbReference type="PANTHER" id="PTHR12663">
    <property type="entry name" value="ANDROGEN INDUCED INHIBITOR OF PROLIFERATION AS3 / PDS5-RELATED"/>
    <property type="match status" value="1"/>
</dbReference>
<evidence type="ECO:0000256" key="6">
    <source>
        <dbReference type="SAM" id="Coils"/>
    </source>
</evidence>
<dbReference type="PANTHER" id="PTHR12663:SF0">
    <property type="entry name" value="PRECOCIOUS DISSOCIATION OF SISTERS 5, ISOFORM A"/>
    <property type="match status" value="1"/>
</dbReference>
<organism evidence="8 9">
    <name type="scientific">Mycena indigotica</name>
    <dbReference type="NCBI Taxonomy" id="2126181"/>
    <lineage>
        <taxon>Eukaryota</taxon>
        <taxon>Fungi</taxon>
        <taxon>Dikarya</taxon>
        <taxon>Basidiomycota</taxon>
        <taxon>Agaricomycotina</taxon>
        <taxon>Agaricomycetes</taxon>
        <taxon>Agaricomycetidae</taxon>
        <taxon>Agaricales</taxon>
        <taxon>Marasmiineae</taxon>
        <taxon>Mycenaceae</taxon>
        <taxon>Mycena</taxon>
    </lineage>
</organism>
<keyword evidence="3" id="KW-0498">Mitosis</keyword>
<dbReference type="InterPro" id="IPR039776">
    <property type="entry name" value="Pds5"/>
</dbReference>
<gene>
    <name evidence="8" type="ORF">MIND_01370800</name>
</gene>
<evidence type="ECO:0000256" key="1">
    <source>
        <dbReference type="ARBA" id="ARBA00004123"/>
    </source>
</evidence>
<dbReference type="OrthoDB" id="200660at2759"/>
<feature type="compositionally biased region" description="Polar residues" evidence="7">
    <location>
        <begin position="1206"/>
        <end position="1216"/>
    </location>
</feature>
<keyword evidence="6" id="KW-0175">Coiled coil</keyword>
<dbReference type="GO" id="GO:0007064">
    <property type="term" value="P:mitotic sister chromatid cohesion"/>
    <property type="evidence" value="ECO:0007669"/>
    <property type="project" value="InterPro"/>
</dbReference>
<feature type="compositionally biased region" description="Basic and acidic residues" evidence="7">
    <location>
        <begin position="1184"/>
        <end position="1193"/>
    </location>
</feature>
<dbReference type="AlphaFoldDB" id="A0A8H6RZN6"/>
<dbReference type="Proteomes" id="UP000636479">
    <property type="component" value="Unassembled WGS sequence"/>
</dbReference>
<accession>A0A8H6RZN6</accession>
<dbReference type="GO" id="GO:0005634">
    <property type="term" value="C:nucleus"/>
    <property type="evidence" value="ECO:0007669"/>
    <property type="project" value="UniProtKB-SubCell"/>
</dbReference>
<feature type="coiled-coil region" evidence="6">
    <location>
        <begin position="30"/>
        <end position="57"/>
    </location>
</feature>
<evidence type="ECO:0000256" key="5">
    <source>
        <dbReference type="ARBA" id="ARBA00023306"/>
    </source>
</evidence>
<dbReference type="SUPFAM" id="SSF48371">
    <property type="entry name" value="ARM repeat"/>
    <property type="match status" value="2"/>
</dbReference>
<dbReference type="EMBL" id="JACAZF010000016">
    <property type="protein sequence ID" value="KAF7289956.1"/>
    <property type="molecule type" value="Genomic_DNA"/>
</dbReference>
<evidence type="ECO:0000256" key="4">
    <source>
        <dbReference type="ARBA" id="ARBA00023242"/>
    </source>
</evidence>
<sequence length="1216" mass="138393">MVAQTRHAVAPPSPRKLSFRDKLVEKGQTTDSLIKKLQTLHKELAEAEQELLDSNSLGTVRKDLVNTTILLHKDRGVKAYAACCLADILRLTAPDAPYTQPELRDIFQFFFRQLFTGLKGPDSPYYTEYYHLLECLSTVKSVVLVCDLPNADEVMKEVFGNFFQIVQRELQKKVEMFMAEILIALIDEAQTIPQDVLDIILNQFQERQGSQDPAPYRLAVQVCNATADKLQRHVSQYFTEIILAERDDDYEDLRLAHELIKRLYHSCPSLLPTVIPQLEQELQTDNIQLRLIVTQVLGQMFADKIGGYELTTKYTSTWAVWLRRKNDKAPQVRLKFVEAARGLLDSSYELQRTDIEAALLDKLHDPDEKVRAAVCRLYGQLDYETALHHVKASLLQELAERGSDKKPIVRQEALRALGKLYSLAYPEICRVRAGLKLLSSSLDGFHERWLRNSKLHQTSGLKFFFVTTNSYHLCRFVVEEVISEYILPLPLQGPKNAEVDEVAWTDRLLTVMAYLGDFNAVLAFSGISRTRPTIFDHFINSCTANNGGVIDENEEIVKRRLTEVIKYISTLSSDPHKTAEDLMAFANLNEQRLYKLFRTCMDPQTDLKGLVRATNEFTRRIESHSPAIASTMNYVLRQASLQFLNQSSIPTLIKRLEHSRELVSDSALKLLRFVAKHLPVLFKPHLGELIKGIANDKYPRLVEMSLQALATSIQRDDKSVPVDKRTVERIERLATQGTFRQAKFAARFLAFAKRPSVCLQTISESLGKASPQLLVSHVASLAQFARHAPDAFEHKSDVLMDFLIKKLLMVPTHPLDEDMESDEEWAEEDKISDNLRAKVFAIKVCRNRCLAHATSENARELSTPVLKLLGRLVQNSGSILPDSGEDKKVMSRMRLQAAISLLHLATAQAYQKDIAGIFIKLCLMVQDSCFDVRIAFLRKMVTLAYARKLQPQYNVIPFLTVHDPETEVRSMGISFIRSTASKLPVVKRVEHLDMVFIRLIHLLAHHPDFGTTEEEMLDMAKYIEFYLSTVANAETISLLYHLAMKGKTVRDAVPEYTENLYITSELAQELIKIWAHQQGLNIATYPGKVKLPQDIFRPLTNAEESKRTWVKNQYTSTKEKKERKRKAPPKTTNGTAPKRRRKRHSGRSDDESETDSGEDEEKSSEPAPMMDADEQEESEEDDGEVKLGRGERSKAKRKRLRALRKTQQQGSPSSEG</sequence>
<dbReference type="InterPro" id="IPR011989">
    <property type="entry name" value="ARM-like"/>
</dbReference>
<name>A0A8H6RZN6_9AGAR</name>
<dbReference type="GO" id="GO:0000785">
    <property type="term" value="C:chromatin"/>
    <property type="evidence" value="ECO:0007669"/>
    <property type="project" value="TreeGrafter"/>
</dbReference>
<evidence type="ECO:0000256" key="7">
    <source>
        <dbReference type="SAM" id="MobiDB-lite"/>
    </source>
</evidence>
<feature type="compositionally biased region" description="Acidic residues" evidence="7">
    <location>
        <begin position="1171"/>
        <end position="1183"/>
    </location>
</feature>
<comment type="caution">
    <text evidence="8">The sequence shown here is derived from an EMBL/GenBank/DDBJ whole genome shotgun (WGS) entry which is preliminary data.</text>
</comment>
<dbReference type="Gene3D" id="1.25.10.10">
    <property type="entry name" value="Leucine-rich Repeat Variant"/>
    <property type="match status" value="3"/>
</dbReference>
<dbReference type="InterPro" id="IPR016024">
    <property type="entry name" value="ARM-type_fold"/>
</dbReference>
<proteinExistence type="predicted"/>
<protein>
    <recommendedName>
        <fullName evidence="10">Sister chromatid cohesion protein pds5</fullName>
    </recommendedName>
</protein>